<evidence type="ECO:0000259" key="1">
    <source>
        <dbReference type="PROSITE" id="PS50112"/>
    </source>
</evidence>
<dbReference type="InterPro" id="IPR043128">
    <property type="entry name" value="Rev_trsase/Diguanyl_cyclase"/>
</dbReference>
<evidence type="ECO:0000313" key="4">
    <source>
        <dbReference type="EMBL" id="ABG62019.1"/>
    </source>
</evidence>
<dbReference type="Pfam" id="PF00990">
    <property type="entry name" value="GGDEF"/>
    <property type="match status" value="1"/>
</dbReference>
<dbReference type="HOGENOM" id="CLU_000445_70_20_5"/>
<dbReference type="SMART" id="SM00091">
    <property type="entry name" value="PAS"/>
    <property type="match status" value="1"/>
</dbReference>
<sequence length="574" mass="63243">MGPSLEALYQVLTAIPYPVFVKDENHRWVLVNQAFCEIMGHTREELLYKTDYDFVPAAQADVFRAIDDHVFATGEPNENEEVLTDASGTVRVITTRKCRVELPTPDGPRPFIVAIFSDITAYREAEARARYHAHHDSLTGLANRMHLGERLQEELIEARAKGTQLALFLLDLDGFKQVNDRYGHAAGDELLQIIATRLKRIVRGRDVVARLGGDEFCVVQVEPDDSSAVDALAERILGVLSEPIVAEWGTARVTASIGISAFPGDAVTQEDLLRYADIALYSVKGSGRASYARYDKQKDGVSNSIGSLAPALEAAIANEEITLAFQPLVSTLDGTPRAFEALARWHHPELGAIPPGVFIPLAERKGLMPALGRLVLRQACDAAAKWDSDLQVRVNISPVQVESGDLVEVIRDVLKETRLPAQRLEIEVTEAVLLNEKSENLHIFHRLKMLGIKIALDDFGSGWTSLDVLRRFPFDRLKIDRSFVANMETDPRAAAVVRAVLSIGKALDLPITAEGVERREQLDVLRTMGCDEVQGHFLGRPKNIRGNGPVDEAEKCAETKEELREANEAGAALG</sequence>
<dbReference type="NCBIfam" id="TIGR00229">
    <property type="entry name" value="sensory_box"/>
    <property type="match status" value="1"/>
</dbReference>
<dbReference type="FunFam" id="3.30.70.270:FF:000001">
    <property type="entry name" value="Diguanylate cyclase domain protein"/>
    <property type="match status" value="1"/>
</dbReference>
<dbReference type="PROSITE" id="PS50887">
    <property type="entry name" value="GGDEF"/>
    <property type="match status" value="1"/>
</dbReference>
<dbReference type="SMART" id="SM00052">
    <property type="entry name" value="EAL"/>
    <property type="match status" value="1"/>
</dbReference>
<dbReference type="InterPro" id="IPR052155">
    <property type="entry name" value="Biofilm_reg_signaling"/>
</dbReference>
<dbReference type="eggNOG" id="COG5001">
    <property type="taxonomic scope" value="Bacteria"/>
</dbReference>
<dbReference type="Gene3D" id="3.30.70.270">
    <property type="match status" value="1"/>
</dbReference>
<dbReference type="CDD" id="cd01948">
    <property type="entry name" value="EAL"/>
    <property type="match status" value="1"/>
</dbReference>
<proteinExistence type="predicted"/>
<dbReference type="InterPro" id="IPR000160">
    <property type="entry name" value="GGDEF_dom"/>
</dbReference>
<dbReference type="EMBL" id="CP000390">
    <property type="protein sequence ID" value="ABG62019.1"/>
    <property type="molecule type" value="Genomic_DNA"/>
</dbReference>
<dbReference type="NCBIfam" id="TIGR00254">
    <property type="entry name" value="GGDEF"/>
    <property type="match status" value="1"/>
</dbReference>
<evidence type="ECO:0000259" key="2">
    <source>
        <dbReference type="PROSITE" id="PS50883"/>
    </source>
</evidence>
<dbReference type="SUPFAM" id="SSF55073">
    <property type="entry name" value="Nucleotide cyclase"/>
    <property type="match status" value="1"/>
</dbReference>
<feature type="domain" description="EAL" evidence="2">
    <location>
        <begin position="305"/>
        <end position="555"/>
    </location>
</feature>
<accession>Q11KQ6</accession>
<dbReference type="SUPFAM" id="SSF141868">
    <property type="entry name" value="EAL domain-like"/>
    <property type="match status" value="1"/>
</dbReference>
<name>Q11KQ6_CHESB</name>
<dbReference type="PROSITE" id="PS50112">
    <property type="entry name" value="PAS"/>
    <property type="match status" value="1"/>
</dbReference>
<dbReference type="InterPro" id="IPR001633">
    <property type="entry name" value="EAL_dom"/>
</dbReference>
<evidence type="ECO:0000259" key="3">
    <source>
        <dbReference type="PROSITE" id="PS50887"/>
    </source>
</evidence>
<gene>
    <name evidence="4" type="ordered locus">Meso_0619</name>
</gene>
<dbReference type="InterPro" id="IPR013656">
    <property type="entry name" value="PAS_4"/>
</dbReference>
<dbReference type="CDD" id="cd00130">
    <property type="entry name" value="PAS"/>
    <property type="match status" value="1"/>
</dbReference>
<dbReference type="SUPFAM" id="SSF55785">
    <property type="entry name" value="PYP-like sensor domain (PAS domain)"/>
    <property type="match status" value="1"/>
</dbReference>
<dbReference type="STRING" id="266779.Meso_0619"/>
<dbReference type="PROSITE" id="PS50883">
    <property type="entry name" value="EAL"/>
    <property type="match status" value="1"/>
</dbReference>
<dbReference type="Pfam" id="PF08448">
    <property type="entry name" value="PAS_4"/>
    <property type="match status" value="1"/>
</dbReference>
<dbReference type="InterPro" id="IPR000014">
    <property type="entry name" value="PAS"/>
</dbReference>
<dbReference type="Pfam" id="PF00563">
    <property type="entry name" value="EAL"/>
    <property type="match status" value="1"/>
</dbReference>
<protein>
    <submittedName>
        <fullName evidence="4">Diguanylate cyclase/phosphodiesterase with PAS/PAC sensor(S)</fullName>
    </submittedName>
</protein>
<dbReference type="CDD" id="cd01949">
    <property type="entry name" value="GGDEF"/>
    <property type="match status" value="1"/>
</dbReference>
<organism evidence="4">
    <name type="scientific">Chelativorans sp. (strain BNC1)</name>
    <dbReference type="NCBI Taxonomy" id="266779"/>
    <lineage>
        <taxon>Bacteria</taxon>
        <taxon>Pseudomonadati</taxon>
        <taxon>Pseudomonadota</taxon>
        <taxon>Alphaproteobacteria</taxon>
        <taxon>Hyphomicrobiales</taxon>
        <taxon>Phyllobacteriaceae</taxon>
        <taxon>Chelativorans</taxon>
    </lineage>
</organism>
<dbReference type="InterPro" id="IPR035919">
    <property type="entry name" value="EAL_sf"/>
</dbReference>
<dbReference type="SMART" id="SM00267">
    <property type="entry name" value="GGDEF"/>
    <property type="match status" value="1"/>
</dbReference>
<feature type="domain" description="PAS" evidence="1">
    <location>
        <begin position="4"/>
        <end position="55"/>
    </location>
</feature>
<dbReference type="InterPro" id="IPR029787">
    <property type="entry name" value="Nucleotide_cyclase"/>
</dbReference>
<dbReference type="Gene3D" id="3.20.20.450">
    <property type="entry name" value="EAL domain"/>
    <property type="match status" value="1"/>
</dbReference>
<reference evidence="4" key="1">
    <citation type="submission" date="2006-06" db="EMBL/GenBank/DDBJ databases">
        <title>Complete sequence of chromosome of Chelativorans sp. BNC1.</title>
        <authorList>
            <consortium name="US DOE Joint Genome Institute"/>
            <person name="Copeland A."/>
            <person name="Lucas S."/>
            <person name="Lapidus A."/>
            <person name="Barry K."/>
            <person name="Detter J.C."/>
            <person name="Glavina del Rio T."/>
            <person name="Hammon N."/>
            <person name="Israni S."/>
            <person name="Dalin E."/>
            <person name="Tice H."/>
            <person name="Pitluck S."/>
            <person name="Chertkov O."/>
            <person name="Brettin T."/>
            <person name="Bruce D."/>
            <person name="Han C."/>
            <person name="Tapia R."/>
            <person name="Gilna P."/>
            <person name="Schmutz J."/>
            <person name="Larimer F."/>
            <person name="Land M."/>
            <person name="Hauser L."/>
            <person name="Kyrpides N."/>
            <person name="Mikhailova N."/>
            <person name="Richardson P."/>
        </authorList>
    </citation>
    <scope>NUCLEOTIDE SEQUENCE</scope>
    <source>
        <strain evidence="4">BNC1</strain>
    </source>
</reference>
<dbReference type="AlphaFoldDB" id="Q11KQ6"/>
<dbReference type="Gene3D" id="3.30.450.20">
    <property type="entry name" value="PAS domain"/>
    <property type="match status" value="1"/>
</dbReference>
<dbReference type="GO" id="GO:0003824">
    <property type="term" value="F:catalytic activity"/>
    <property type="evidence" value="ECO:0007669"/>
    <property type="project" value="UniProtKB-ARBA"/>
</dbReference>
<dbReference type="KEGG" id="mes:Meso_0619"/>
<dbReference type="PANTHER" id="PTHR44757:SF2">
    <property type="entry name" value="BIOFILM ARCHITECTURE MAINTENANCE PROTEIN MBAA"/>
    <property type="match status" value="1"/>
</dbReference>
<feature type="domain" description="GGDEF" evidence="3">
    <location>
        <begin position="163"/>
        <end position="296"/>
    </location>
</feature>
<dbReference type="PANTHER" id="PTHR44757">
    <property type="entry name" value="DIGUANYLATE CYCLASE DGCP"/>
    <property type="match status" value="1"/>
</dbReference>
<dbReference type="OrthoDB" id="9814202at2"/>
<dbReference type="InterPro" id="IPR035965">
    <property type="entry name" value="PAS-like_dom_sf"/>
</dbReference>